<dbReference type="EMBL" id="CP032412">
    <property type="protein sequence ID" value="AYB46779.1"/>
    <property type="molecule type" value="Genomic_DNA"/>
</dbReference>
<evidence type="ECO:0000313" key="4">
    <source>
        <dbReference type="Proteomes" id="UP000266552"/>
    </source>
</evidence>
<dbReference type="Gene3D" id="3.30.457.10">
    <property type="entry name" value="Copper amine oxidase-like, N-terminal domain"/>
    <property type="match status" value="1"/>
</dbReference>
<keyword evidence="1" id="KW-0472">Membrane</keyword>
<feature type="domain" description="Copper amine oxidase-like N-terminal" evidence="2">
    <location>
        <begin position="58"/>
        <end position="150"/>
    </location>
</feature>
<dbReference type="AlphaFoldDB" id="A0A385TSK3"/>
<name>A0A385TSK3_PAELA</name>
<keyword evidence="1" id="KW-1133">Transmembrane helix</keyword>
<dbReference type="InterPro" id="IPR036582">
    <property type="entry name" value="Mao_N_sf"/>
</dbReference>
<reference evidence="3 4" key="1">
    <citation type="submission" date="2018-09" db="EMBL/GenBank/DDBJ databases">
        <title>Genome Sequence of Paenibacillus lautus Strain E7593-69, Azo Dye-Degrading Bacteria, Isolated from Commercial Tattoo Inks.</title>
        <authorList>
            <person name="Nho S.W."/>
            <person name="Kim S.-J."/>
            <person name="Kweon O."/>
            <person name="Cerniglia C.E."/>
        </authorList>
    </citation>
    <scope>NUCLEOTIDE SEQUENCE [LARGE SCALE GENOMIC DNA]</scope>
    <source>
        <strain evidence="3 4">E7593-69</strain>
    </source>
</reference>
<feature type="transmembrane region" description="Helical" evidence="1">
    <location>
        <begin position="29"/>
        <end position="49"/>
    </location>
</feature>
<proteinExistence type="predicted"/>
<evidence type="ECO:0000256" key="1">
    <source>
        <dbReference type="SAM" id="Phobius"/>
    </source>
</evidence>
<evidence type="ECO:0000259" key="2">
    <source>
        <dbReference type="Pfam" id="PF07833"/>
    </source>
</evidence>
<sequence>MLSKHVIIFRIHLGGKIIHILEDYSVRKMLYFLVFLIALCSLPGVGTAASSGNITASKLKEEGVILKNNTMVPAAAVTKALDINFEMNNKTGQVSIWKGTMKVVAKKNSKYVKINGVATSYTAPVQLVEGKLMIPVQLLKDAFKIKVSADYDLLHDYLKNVTLQSETHKVTVPVNDLYESHHKYIGKTAWIFKHNMIINNAQGSIANGVGNLAQVKITKIKRDGVLGDWLNVYFTHNGRTYYAELDAYDFESGFMTTSPYKQFHFPEKYWKKIRESVISTGMTTEMVYLSWGLYDRHYEDIYSWGTTDMWVYESSYGSDHYLYFYNGILENISSY</sequence>
<keyword evidence="1" id="KW-0812">Transmembrane</keyword>
<gene>
    <name evidence="3" type="ORF">D5F53_27235</name>
</gene>
<accession>A0A385TSK3</accession>
<protein>
    <submittedName>
        <fullName evidence="3">Copper amine oxidase N-terminal domain-containing protein</fullName>
    </submittedName>
</protein>
<dbReference type="Proteomes" id="UP000266552">
    <property type="component" value="Chromosome"/>
</dbReference>
<organism evidence="3 4">
    <name type="scientific">Paenibacillus lautus</name>
    <name type="common">Bacillus lautus</name>
    <dbReference type="NCBI Taxonomy" id="1401"/>
    <lineage>
        <taxon>Bacteria</taxon>
        <taxon>Bacillati</taxon>
        <taxon>Bacillota</taxon>
        <taxon>Bacilli</taxon>
        <taxon>Bacillales</taxon>
        <taxon>Paenibacillaceae</taxon>
        <taxon>Paenibacillus</taxon>
    </lineage>
</organism>
<evidence type="ECO:0000313" key="3">
    <source>
        <dbReference type="EMBL" id="AYB46779.1"/>
    </source>
</evidence>
<keyword evidence="4" id="KW-1185">Reference proteome</keyword>
<dbReference type="InterPro" id="IPR012854">
    <property type="entry name" value="Cu_amine_oxidase-like_N"/>
</dbReference>
<dbReference type="KEGG" id="plw:D5F53_27235"/>
<dbReference type="Pfam" id="PF07833">
    <property type="entry name" value="Cu_amine_oxidN1"/>
    <property type="match status" value="1"/>
</dbReference>
<dbReference type="SUPFAM" id="SSF55383">
    <property type="entry name" value="Copper amine oxidase, domain N"/>
    <property type="match status" value="1"/>
</dbReference>